<name>A0A7G8Q3J8_9GAMM</name>
<dbReference type="Proteomes" id="UP000515873">
    <property type="component" value="Chromosome"/>
</dbReference>
<dbReference type="KEGG" id="dtl:H8F01_20335"/>
<dbReference type="InterPro" id="IPR011008">
    <property type="entry name" value="Dimeric_a/b-barrel"/>
</dbReference>
<dbReference type="EMBL" id="CP060412">
    <property type="protein sequence ID" value="QNK01356.1"/>
    <property type="molecule type" value="Genomic_DNA"/>
</dbReference>
<accession>A0A7G8Q3J8</accession>
<protein>
    <submittedName>
        <fullName evidence="2">Antibiotic biosynthesis monooxygenase</fullName>
    </submittedName>
</protein>
<feature type="domain" description="ABM" evidence="1">
    <location>
        <begin position="5"/>
        <end position="98"/>
    </location>
</feature>
<dbReference type="InterPro" id="IPR007138">
    <property type="entry name" value="ABM_dom"/>
</dbReference>
<evidence type="ECO:0000259" key="1">
    <source>
        <dbReference type="PROSITE" id="PS51725"/>
    </source>
</evidence>
<dbReference type="Pfam" id="PF03992">
    <property type="entry name" value="ABM"/>
    <property type="match status" value="1"/>
</dbReference>
<dbReference type="GO" id="GO:0005829">
    <property type="term" value="C:cytosol"/>
    <property type="evidence" value="ECO:0007669"/>
    <property type="project" value="TreeGrafter"/>
</dbReference>
<proteinExistence type="predicted"/>
<keyword evidence="2" id="KW-0503">Monooxygenase</keyword>
<dbReference type="AlphaFoldDB" id="A0A7G8Q3J8"/>
<dbReference type="PANTHER" id="PTHR33336:SF3">
    <property type="entry name" value="ABM DOMAIN-CONTAINING PROTEIN"/>
    <property type="match status" value="1"/>
</dbReference>
<dbReference type="InterPro" id="IPR050744">
    <property type="entry name" value="AI-2_Isomerase_LsrG"/>
</dbReference>
<dbReference type="PROSITE" id="PS51725">
    <property type="entry name" value="ABM"/>
    <property type="match status" value="1"/>
</dbReference>
<sequence length="109" mass="12003">MAASVKAIAVLTAKAGCEDELKALLHGMVQPSRAEPGNLQYELWRDAEHPGRYVLEESYRDSDAVIEHRASDHYKAYLSRIGGMADRSVIVLAPEDVVNNQVQSGRPGR</sequence>
<keyword evidence="2" id="KW-0560">Oxidoreductase</keyword>
<dbReference type="RefSeq" id="WP_187056818.1">
    <property type="nucleotide sequence ID" value="NZ_CP060412.1"/>
</dbReference>
<keyword evidence="3" id="KW-1185">Reference proteome</keyword>
<reference evidence="2 3" key="1">
    <citation type="submission" date="2020-08" db="EMBL/GenBank/DDBJ databases">
        <title>Dyella sp. G9 isolated from forest soil.</title>
        <authorList>
            <person name="Fu J."/>
            <person name="Qiu L."/>
        </authorList>
    </citation>
    <scope>NUCLEOTIDE SEQUENCE [LARGE SCALE GENOMIC DNA]</scope>
    <source>
        <strain evidence="2 3">G9</strain>
    </source>
</reference>
<dbReference type="PANTHER" id="PTHR33336">
    <property type="entry name" value="QUINOL MONOOXYGENASE YGIN-RELATED"/>
    <property type="match status" value="1"/>
</dbReference>
<dbReference type="GO" id="GO:0004497">
    <property type="term" value="F:monooxygenase activity"/>
    <property type="evidence" value="ECO:0007669"/>
    <property type="project" value="UniProtKB-KW"/>
</dbReference>
<organism evidence="2 3">
    <name type="scientific">Dyella telluris</name>
    <dbReference type="NCBI Taxonomy" id="2763498"/>
    <lineage>
        <taxon>Bacteria</taxon>
        <taxon>Pseudomonadati</taxon>
        <taxon>Pseudomonadota</taxon>
        <taxon>Gammaproteobacteria</taxon>
        <taxon>Lysobacterales</taxon>
        <taxon>Rhodanobacteraceae</taxon>
        <taxon>Dyella</taxon>
    </lineage>
</organism>
<evidence type="ECO:0000313" key="2">
    <source>
        <dbReference type="EMBL" id="QNK01356.1"/>
    </source>
</evidence>
<dbReference type="SUPFAM" id="SSF54909">
    <property type="entry name" value="Dimeric alpha+beta barrel"/>
    <property type="match status" value="1"/>
</dbReference>
<dbReference type="Gene3D" id="3.30.70.100">
    <property type="match status" value="1"/>
</dbReference>
<gene>
    <name evidence="2" type="ORF">H8F01_20335</name>
</gene>
<evidence type="ECO:0000313" key="3">
    <source>
        <dbReference type="Proteomes" id="UP000515873"/>
    </source>
</evidence>